<keyword evidence="4" id="KW-0812">Transmembrane</keyword>
<feature type="compositionally biased region" description="Low complexity" evidence="3">
    <location>
        <begin position="914"/>
        <end position="934"/>
    </location>
</feature>
<feature type="region of interest" description="Disordered" evidence="3">
    <location>
        <begin position="742"/>
        <end position="771"/>
    </location>
</feature>
<feature type="region of interest" description="Disordered" evidence="3">
    <location>
        <begin position="201"/>
        <end position="367"/>
    </location>
</feature>
<dbReference type="PROSITE" id="PS51234">
    <property type="entry name" value="TSP3"/>
    <property type="match status" value="5"/>
</dbReference>
<protein>
    <recommendedName>
        <fullName evidence="7">SD-repeat containing protein B domain-containing protein</fullName>
    </recommendedName>
</protein>
<feature type="region of interest" description="Disordered" evidence="3">
    <location>
        <begin position="61"/>
        <end position="90"/>
    </location>
</feature>
<evidence type="ECO:0000256" key="3">
    <source>
        <dbReference type="SAM" id="MobiDB-lite"/>
    </source>
</evidence>
<feature type="transmembrane region" description="Helical" evidence="4">
    <location>
        <begin position="955"/>
        <end position="976"/>
    </location>
</feature>
<dbReference type="Proteomes" id="UP000179258">
    <property type="component" value="Unassembled WGS sequence"/>
</dbReference>
<dbReference type="InterPro" id="IPR017897">
    <property type="entry name" value="Thrombospondin_3_rpt"/>
</dbReference>
<feature type="compositionally biased region" description="Acidic residues" evidence="3">
    <location>
        <begin position="61"/>
        <end position="70"/>
    </location>
</feature>
<feature type="compositionally biased region" description="Polar residues" evidence="3">
    <location>
        <begin position="76"/>
        <end position="87"/>
    </location>
</feature>
<evidence type="ECO:0000256" key="4">
    <source>
        <dbReference type="SAM" id="Phobius"/>
    </source>
</evidence>
<evidence type="ECO:0000256" key="2">
    <source>
        <dbReference type="ARBA" id="ARBA00022837"/>
    </source>
</evidence>
<dbReference type="AlphaFoldDB" id="A0A1G2R5T1"/>
<dbReference type="InterPro" id="IPR028974">
    <property type="entry name" value="TSP_type-3_rpt"/>
</dbReference>
<dbReference type="PANTHER" id="PTHR10199">
    <property type="entry name" value="THROMBOSPONDIN"/>
    <property type="match status" value="1"/>
</dbReference>
<feature type="region of interest" description="Disordered" evidence="3">
    <location>
        <begin position="784"/>
        <end position="883"/>
    </location>
</feature>
<dbReference type="InterPro" id="IPR003367">
    <property type="entry name" value="Thrombospondin_3-like_rpt"/>
</dbReference>
<dbReference type="SUPFAM" id="SSF103647">
    <property type="entry name" value="TSP type-3 repeat"/>
    <property type="match status" value="3"/>
</dbReference>
<feature type="region of interest" description="Disordered" evidence="3">
    <location>
        <begin position="903"/>
        <end position="934"/>
    </location>
</feature>
<evidence type="ECO:0000313" key="5">
    <source>
        <dbReference type="EMBL" id="OHA67612.1"/>
    </source>
</evidence>
<dbReference type="Gene3D" id="4.10.1080.10">
    <property type="entry name" value="TSP type-3 repeat"/>
    <property type="match status" value="3"/>
</dbReference>
<evidence type="ECO:0000313" key="6">
    <source>
        <dbReference type="Proteomes" id="UP000179258"/>
    </source>
</evidence>
<dbReference type="SUPFAM" id="SSF117074">
    <property type="entry name" value="Hypothetical protein PA1324"/>
    <property type="match status" value="2"/>
</dbReference>
<feature type="compositionally biased region" description="Acidic residues" evidence="3">
    <location>
        <begin position="292"/>
        <end position="303"/>
    </location>
</feature>
<dbReference type="InterPro" id="IPR013783">
    <property type="entry name" value="Ig-like_fold"/>
</dbReference>
<evidence type="ECO:0008006" key="7">
    <source>
        <dbReference type="Google" id="ProtNLM"/>
    </source>
</evidence>
<keyword evidence="2" id="KW-0106">Calcium</keyword>
<comment type="caution">
    <text evidence="5">The sequence shown here is derived from an EMBL/GenBank/DDBJ whole genome shotgun (WGS) entry which is preliminary data.</text>
</comment>
<organism evidence="5 6">
    <name type="scientific">Candidatus Wildermuthbacteria bacterium RIFCSPHIGHO2_02_FULL_47_17</name>
    <dbReference type="NCBI Taxonomy" id="1802452"/>
    <lineage>
        <taxon>Bacteria</taxon>
        <taxon>Candidatus Wildermuthiibacteriota</taxon>
    </lineage>
</organism>
<gene>
    <name evidence="5" type="ORF">A3D59_03530</name>
</gene>
<dbReference type="GO" id="GO:0007155">
    <property type="term" value="P:cell adhesion"/>
    <property type="evidence" value="ECO:0007669"/>
    <property type="project" value="InterPro"/>
</dbReference>
<dbReference type="GO" id="GO:0005509">
    <property type="term" value="F:calcium ion binding"/>
    <property type="evidence" value="ECO:0007669"/>
    <property type="project" value="InterPro"/>
</dbReference>
<dbReference type="Gene3D" id="2.60.40.10">
    <property type="entry name" value="Immunoglobulins"/>
    <property type="match status" value="1"/>
</dbReference>
<reference evidence="5 6" key="1">
    <citation type="journal article" date="2016" name="Nat. Commun.">
        <title>Thousands of microbial genomes shed light on interconnected biogeochemical processes in an aquifer system.</title>
        <authorList>
            <person name="Anantharaman K."/>
            <person name="Brown C.T."/>
            <person name="Hug L.A."/>
            <person name="Sharon I."/>
            <person name="Castelle C.J."/>
            <person name="Probst A.J."/>
            <person name="Thomas B.C."/>
            <person name="Singh A."/>
            <person name="Wilkins M.J."/>
            <person name="Karaoz U."/>
            <person name="Brodie E.L."/>
            <person name="Williams K.H."/>
            <person name="Hubbard S.S."/>
            <person name="Banfield J.F."/>
        </authorList>
    </citation>
    <scope>NUCLEOTIDE SEQUENCE [LARGE SCALE GENOMIC DNA]</scope>
</reference>
<sequence length="984" mass="103724">MKNISPGKISRMIVIAITAFALVFSGNAFLFIPQVAHAETLFSDSFGSSNRADVIGDEGAWDEVEGEHDNEDARISKNSPRPGSTTGHVRLRDGASISHAIDASGYENLMFSFYWRGDKDAESSEDLVVSWRLAGEETWREPELFSETVDCSGSNCDDWDNYDQVVLPLPSEADGSVIEVQFKSTTSANNEEARIDDVVVAGDLIPPPPPDSDGDGIPDGTDNCLDTPNADQTDTDGDGVGDACDSTPNGDNDDDGIDNATDNCPDVSNPDQADADGNGTGDACEAPPPPDSDGDGISDELDNCSEVFNPDQIDTDGNGIGDACDIPLDSDGDGVPDAIDNCPETWNEDQTNTDRDEFGDACDSTPNGASATITGTKYIDMNGNGVRDEGEPILPGWTIILEGVNVIFEGSSITDPNGLFSFSGNVTQGQYQLSEEQQVGWTQTAPVSSFFDVFVELDGTYRVFDGPRGENEENEVFVTDFGNFQDAVFAGYKWNDADGDGEWQDEGENSESALEGWEIKAAKGEEVRTAETDEDGFYEFTFGSGDVGEWTISETPQEGWYQTLPAESGTYTFNVTSGAAEENKNFGNQHDITAPESEFGDPLDHQIETEMLQLELAGTSTDDISGVGSAHLTIATVGGETMVNSYPSQSFFDVFNRIDCSNQEPIATEMVQLELTGGDPLARSWSQEWTPSETGVYCFQVSATDSAGNAEETAYAGPVAFIPDADGDGIADGIDNCSAVANSDQVDTDGDGVGDVCDSTPNGDNDGDGIDNATDNCLDIANATQTDTDEDGIGDACDSTPNGDNDGDGIDNATDNCPDISNTDQADADGDGIGDVCDSTPDGEQPAPLASLLGGTSGDRARGSSGGSQSGGQPSAPPASPQSFFEQLSQLPFVAPLTEVLGEATTETEESEISESGSATTSEEPQTIAGAPEVPAAGGPTSFLAAIGDVWGASWLVKLLILLILIALATAVYNYLRSRKKPKK</sequence>
<dbReference type="EMBL" id="MHTX01000036">
    <property type="protein sequence ID" value="OHA67612.1"/>
    <property type="molecule type" value="Genomic_DNA"/>
</dbReference>
<name>A0A1G2R5T1_9BACT</name>
<feature type="compositionally biased region" description="Low complexity" evidence="3">
    <location>
        <begin position="754"/>
        <end position="771"/>
    </location>
</feature>
<dbReference type="Pfam" id="PF02412">
    <property type="entry name" value="TSP_3"/>
    <property type="match status" value="7"/>
</dbReference>
<keyword evidence="1" id="KW-0732">Signal</keyword>
<keyword evidence="4" id="KW-0472">Membrane</keyword>
<evidence type="ECO:0000256" key="1">
    <source>
        <dbReference type="ARBA" id="ARBA00022729"/>
    </source>
</evidence>
<keyword evidence="4" id="KW-1133">Transmembrane helix</keyword>
<accession>A0A1G2R5T1</accession>
<proteinExistence type="predicted"/>